<dbReference type="EnsemblPlants" id="Pp3c24_15759V3.1">
    <property type="protein sequence ID" value="PAC:32910978.CDS.1"/>
    <property type="gene ID" value="Pp3c24_15759"/>
</dbReference>
<reference evidence="2 4" key="2">
    <citation type="journal article" date="2018" name="Plant J.">
        <title>The Physcomitrella patens chromosome-scale assembly reveals moss genome structure and evolution.</title>
        <authorList>
            <person name="Lang D."/>
            <person name="Ullrich K.K."/>
            <person name="Murat F."/>
            <person name="Fuchs J."/>
            <person name="Jenkins J."/>
            <person name="Haas F.B."/>
            <person name="Piednoel M."/>
            <person name="Gundlach H."/>
            <person name="Van Bel M."/>
            <person name="Meyberg R."/>
            <person name="Vives C."/>
            <person name="Morata J."/>
            <person name="Symeonidi A."/>
            <person name="Hiss M."/>
            <person name="Muchero W."/>
            <person name="Kamisugi Y."/>
            <person name="Saleh O."/>
            <person name="Blanc G."/>
            <person name="Decker E.L."/>
            <person name="van Gessel N."/>
            <person name="Grimwood J."/>
            <person name="Hayes R.D."/>
            <person name="Graham S.W."/>
            <person name="Gunter L.E."/>
            <person name="McDaniel S.F."/>
            <person name="Hoernstein S.N.W."/>
            <person name="Larsson A."/>
            <person name="Li F.W."/>
            <person name="Perroud P.F."/>
            <person name="Phillips J."/>
            <person name="Ranjan P."/>
            <person name="Rokshar D.S."/>
            <person name="Rothfels C.J."/>
            <person name="Schneider L."/>
            <person name="Shu S."/>
            <person name="Stevenson D.W."/>
            <person name="Thummler F."/>
            <person name="Tillich M."/>
            <person name="Villarreal Aguilar J.C."/>
            <person name="Widiez T."/>
            <person name="Wong G.K."/>
            <person name="Wymore A."/>
            <person name="Zhang Y."/>
            <person name="Zimmer A.D."/>
            <person name="Quatrano R.S."/>
            <person name="Mayer K.F.X."/>
            <person name="Goodstein D."/>
            <person name="Casacuberta J.M."/>
            <person name="Vandepoele K."/>
            <person name="Reski R."/>
            <person name="Cuming A.C."/>
            <person name="Tuskan G.A."/>
            <person name="Maumus F."/>
            <person name="Salse J."/>
            <person name="Schmutz J."/>
            <person name="Rensing S.A."/>
        </authorList>
    </citation>
    <scope>NUCLEOTIDE SEQUENCE [LARGE SCALE GENOMIC DNA]</scope>
    <source>
        <strain evidence="3 4">cv. Gransden 2004</strain>
    </source>
</reference>
<dbReference type="Proteomes" id="UP000006727">
    <property type="component" value="Chromosome 24"/>
</dbReference>
<sequence length="66" mass="7030">MLGVAEGQNEASPVQLSSSELKRGTADVKKAKNLIERELVATVTNTGQHTKTQSTVLTLPESLPLL</sequence>
<dbReference type="EMBL" id="ABEU02000024">
    <property type="protein sequence ID" value="PNR28540.1"/>
    <property type="molecule type" value="Genomic_DNA"/>
</dbReference>
<dbReference type="AlphaFoldDB" id="A0A2K1IGZ2"/>
<proteinExistence type="predicted"/>
<evidence type="ECO:0000313" key="2">
    <source>
        <dbReference type="EMBL" id="PNR28540.1"/>
    </source>
</evidence>
<organism evidence="2">
    <name type="scientific">Physcomitrium patens</name>
    <name type="common">Spreading-leaved earth moss</name>
    <name type="synonym">Physcomitrella patens</name>
    <dbReference type="NCBI Taxonomy" id="3218"/>
    <lineage>
        <taxon>Eukaryota</taxon>
        <taxon>Viridiplantae</taxon>
        <taxon>Streptophyta</taxon>
        <taxon>Embryophyta</taxon>
        <taxon>Bryophyta</taxon>
        <taxon>Bryophytina</taxon>
        <taxon>Bryopsida</taxon>
        <taxon>Funariidae</taxon>
        <taxon>Funariales</taxon>
        <taxon>Funariaceae</taxon>
        <taxon>Physcomitrium</taxon>
    </lineage>
</organism>
<gene>
    <name evidence="2" type="ORF">PHYPA_029132</name>
</gene>
<feature type="region of interest" description="Disordered" evidence="1">
    <location>
        <begin position="1"/>
        <end position="26"/>
    </location>
</feature>
<reference evidence="2 4" key="1">
    <citation type="journal article" date="2008" name="Science">
        <title>The Physcomitrella genome reveals evolutionary insights into the conquest of land by plants.</title>
        <authorList>
            <person name="Rensing S."/>
            <person name="Lang D."/>
            <person name="Zimmer A."/>
            <person name="Terry A."/>
            <person name="Salamov A."/>
            <person name="Shapiro H."/>
            <person name="Nishiyama T."/>
            <person name="Perroud P.-F."/>
            <person name="Lindquist E."/>
            <person name="Kamisugi Y."/>
            <person name="Tanahashi T."/>
            <person name="Sakakibara K."/>
            <person name="Fujita T."/>
            <person name="Oishi K."/>
            <person name="Shin-I T."/>
            <person name="Kuroki Y."/>
            <person name="Toyoda A."/>
            <person name="Suzuki Y."/>
            <person name="Hashimoto A."/>
            <person name="Yamaguchi K."/>
            <person name="Sugano A."/>
            <person name="Kohara Y."/>
            <person name="Fujiyama A."/>
            <person name="Anterola A."/>
            <person name="Aoki S."/>
            <person name="Ashton N."/>
            <person name="Barbazuk W.B."/>
            <person name="Barker E."/>
            <person name="Bennetzen J."/>
            <person name="Bezanilla M."/>
            <person name="Blankenship R."/>
            <person name="Cho S.H."/>
            <person name="Dutcher S."/>
            <person name="Estelle M."/>
            <person name="Fawcett J.A."/>
            <person name="Gundlach H."/>
            <person name="Hanada K."/>
            <person name="Heyl A."/>
            <person name="Hicks K.A."/>
            <person name="Hugh J."/>
            <person name="Lohr M."/>
            <person name="Mayer K."/>
            <person name="Melkozernov A."/>
            <person name="Murata T."/>
            <person name="Nelson D."/>
            <person name="Pils B."/>
            <person name="Prigge M."/>
            <person name="Reiss B."/>
            <person name="Renner T."/>
            <person name="Rombauts S."/>
            <person name="Rushton P."/>
            <person name="Sanderfoot A."/>
            <person name="Schween G."/>
            <person name="Shiu S.-H."/>
            <person name="Stueber K."/>
            <person name="Theodoulou F.L."/>
            <person name="Tu H."/>
            <person name="Van de Peer Y."/>
            <person name="Verrier P.J."/>
            <person name="Waters E."/>
            <person name="Wood A."/>
            <person name="Yang L."/>
            <person name="Cove D."/>
            <person name="Cuming A."/>
            <person name="Hasebe M."/>
            <person name="Lucas S."/>
            <person name="Mishler D.B."/>
            <person name="Reski R."/>
            <person name="Grigoriev I."/>
            <person name="Quatrano R.S."/>
            <person name="Boore J.L."/>
        </authorList>
    </citation>
    <scope>NUCLEOTIDE SEQUENCE [LARGE SCALE GENOMIC DNA]</scope>
    <source>
        <strain evidence="3 4">cv. Gransden 2004</strain>
    </source>
</reference>
<feature type="region of interest" description="Disordered" evidence="1">
    <location>
        <begin position="46"/>
        <end position="66"/>
    </location>
</feature>
<name>A0A2K1IGZ2_PHYPA</name>
<feature type="compositionally biased region" description="Polar residues" evidence="1">
    <location>
        <begin position="9"/>
        <end position="19"/>
    </location>
</feature>
<feature type="compositionally biased region" description="Polar residues" evidence="1">
    <location>
        <begin position="46"/>
        <end position="57"/>
    </location>
</feature>
<evidence type="ECO:0000313" key="3">
    <source>
        <dbReference type="EnsemblPlants" id="PAC:32910978.CDS.1"/>
    </source>
</evidence>
<keyword evidence="4" id="KW-1185">Reference proteome</keyword>
<evidence type="ECO:0000313" key="4">
    <source>
        <dbReference type="Proteomes" id="UP000006727"/>
    </source>
</evidence>
<reference evidence="3" key="3">
    <citation type="submission" date="2020-12" db="UniProtKB">
        <authorList>
            <consortium name="EnsemblPlants"/>
        </authorList>
    </citation>
    <scope>IDENTIFICATION</scope>
</reference>
<dbReference type="InParanoid" id="A0A2K1IGZ2"/>
<evidence type="ECO:0000256" key="1">
    <source>
        <dbReference type="SAM" id="MobiDB-lite"/>
    </source>
</evidence>
<dbReference type="Gramene" id="Pp3c24_15759V3.1">
    <property type="protein sequence ID" value="PAC:32910978.CDS.1"/>
    <property type="gene ID" value="Pp3c24_15759"/>
</dbReference>
<accession>A0A2K1IGZ2</accession>
<protein>
    <submittedName>
        <fullName evidence="2 3">Uncharacterized protein</fullName>
    </submittedName>
</protein>